<dbReference type="EMBL" id="QGMI01000125">
    <property type="protein sequence ID" value="TVY46836.1"/>
    <property type="molecule type" value="Genomic_DNA"/>
</dbReference>
<sequence length="805" mass="91236">MNVSREYSPSVWSNTTPKSKYAPIVSSKQGSVECLTAPAEMTFTPTKPSESSPGSCSFASRPSSNFPYGDFRNTPGQIFLDMKADVMVNWLEQIQLEMLWSTGMPGEGVVLKKGRNDFTCAPKKLRNASTFFDQVVAMNVRCAMTVNTRMIRIFLSKFTENYVPLGDGLRLQILPSVEHLARCQKHHFGAFIADQKILVVWDDEPQNIFNRAEKIEKSLIHMIWGGSDHVYDEKKTSTHVSTTELLSVTITPSELEEAQTTEDRPVVLINPITMPVYKEGLTAVIKPTIMSLKAAISTYELQGGTANIFVNDDGLQLLPQDEAQQRRDFYEEHNVGWVARPKHNPKPEGDENAFIRRGKFKKASNMNYALMISNKVEDKLLLLGRSKGWTQFHEYAAYEKCLAEVLHEEDGRAWADGNIRVGDYILLIDSDTRVPADCLLDAGSEMEQSPEVGILQYSSGVMQVTDSFFENGVTFFTNLIYTAIRNGVANGDVSPFVGHNAILRWSALQAISYEDEDGYDKFWSESHVSEDFDMALRLQVSGYIIRMAAYTGDGFKEGVSLTVYDEIARWEKYAFGCNELLFHPFRFWVTRGPFTPLFRKFLTSNIPVTSKITIMSYIGTYYAIGAAWILTLFNYFLIGWFNGYLDHYYLDSFRVYFSLIIVFSGLGTIALAILRYRLSEKSLLGALWENVKWILFLSVFLGGISLHLSQALLSHFFEIEMSWEATAKEAENTSFFEEVPRLLKRFKFTFIFSIACTALMIAGKFAFPWNWQIGTFQAIYPLACIVVSHFVVPIALNPALMMFSW</sequence>
<dbReference type="InterPro" id="IPR001173">
    <property type="entry name" value="Glyco_trans_2-like"/>
</dbReference>
<name>A0A8H8S2R5_9HELO</name>
<dbReference type="Pfam" id="PF25550">
    <property type="entry name" value="DUF7928"/>
    <property type="match status" value="1"/>
</dbReference>
<accession>A0A8H8S2R5</accession>
<feature type="domain" description="DUF7928" evidence="4">
    <location>
        <begin position="83"/>
        <end position="230"/>
    </location>
</feature>
<keyword evidence="2" id="KW-1133">Transmembrane helix</keyword>
<evidence type="ECO:0000313" key="6">
    <source>
        <dbReference type="Proteomes" id="UP000443090"/>
    </source>
</evidence>
<dbReference type="PANTHER" id="PTHR35408">
    <property type="entry name" value="CHROMOSOME 15, WHOLE GENOME SHOTGUN SEQUENCE"/>
    <property type="match status" value="1"/>
</dbReference>
<evidence type="ECO:0000256" key="1">
    <source>
        <dbReference type="SAM" id="MobiDB-lite"/>
    </source>
</evidence>
<dbReference type="Pfam" id="PF13632">
    <property type="entry name" value="Glyco_trans_2_3"/>
    <property type="match status" value="1"/>
</dbReference>
<dbReference type="InterPro" id="IPR057688">
    <property type="entry name" value="DUF7928"/>
</dbReference>
<protein>
    <recommendedName>
        <fullName evidence="7">Glycosyltransferase 2-like domain-containing protein</fullName>
    </recommendedName>
</protein>
<feature type="transmembrane region" description="Helical" evidence="2">
    <location>
        <begin position="653"/>
        <end position="673"/>
    </location>
</feature>
<feature type="transmembrane region" description="Helical" evidence="2">
    <location>
        <begin position="693"/>
        <end position="713"/>
    </location>
</feature>
<feature type="transmembrane region" description="Helical" evidence="2">
    <location>
        <begin position="779"/>
        <end position="800"/>
    </location>
</feature>
<dbReference type="OrthoDB" id="38531at2759"/>
<dbReference type="InterPro" id="IPR029044">
    <property type="entry name" value="Nucleotide-diphossugar_trans"/>
</dbReference>
<dbReference type="Proteomes" id="UP000443090">
    <property type="component" value="Unassembled WGS sequence"/>
</dbReference>
<proteinExistence type="predicted"/>
<dbReference type="AlphaFoldDB" id="A0A8H8S2R5"/>
<comment type="caution">
    <text evidence="5">The sequence shown here is derived from an EMBL/GenBank/DDBJ whole genome shotgun (WGS) entry which is preliminary data.</text>
</comment>
<dbReference type="PANTHER" id="PTHR35408:SF1">
    <property type="entry name" value="GLYCOSYLTRANSFERASE 2-LIKE DOMAIN-CONTAINING PROTEIN"/>
    <property type="match status" value="1"/>
</dbReference>
<keyword evidence="6" id="KW-1185">Reference proteome</keyword>
<feature type="domain" description="Glycosyltransferase 2-like" evidence="3">
    <location>
        <begin position="424"/>
        <end position="636"/>
    </location>
</feature>
<evidence type="ECO:0008006" key="7">
    <source>
        <dbReference type="Google" id="ProtNLM"/>
    </source>
</evidence>
<evidence type="ECO:0000259" key="4">
    <source>
        <dbReference type="Pfam" id="PF25550"/>
    </source>
</evidence>
<reference evidence="5 6" key="1">
    <citation type="submission" date="2018-05" db="EMBL/GenBank/DDBJ databases">
        <title>Genome sequencing and assembly of the regulated plant pathogen Lachnellula willkommii and related sister species for the development of diagnostic species identification markers.</title>
        <authorList>
            <person name="Giroux E."/>
            <person name="Bilodeau G."/>
        </authorList>
    </citation>
    <scope>NUCLEOTIDE SEQUENCE [LARGE SCALE GENOMIC DNA]</scope>
    <source>
        <strain evidence="5 6">CBS 160.35</strain>
    </source>
</reference>
<keyword evidence="2" id="KW-0812">Transmembrane</keyword>
<feature type="transmembrane region" description="Helical" evidence="2">
    <location>
        <begin position="621"/>
        <end position="641"/>
    </location>
</feature>
<gene>
    <name evidence="5" type="ORF">LOCC1_G003398</name>
</gene>
<feature type="compositionally biased region" description="Polar residues" evidence="1">
    <location>
        <begin position="1"/>
        <end position="18"/>
    </location>
</feature>
<evidence type="ECO:0000259" key="3">
    <source>
        <dbReference type="Pfam" id="PF13632"/>
    </source>
</evidence>
<evidence type="ECO:0000256" key="2">
    <source>
        <dbReference type="SAM" id="Phobius"/>
    </source>
</evidence>
<evidence type="ECO:0000313" key="5">
    <source>
        <dbReference type="EMBL" id="TVY46836.1"/>
    </source>
</evidence>
<keyword evidence="2" id="KW-0472">Membrane</keyword>
<feature type="transmembrane region" description="Helical" evidence="2">
    <location>
        <begin position="748"/>
        <end position="767"/>
    </location>
</feature>
<dbReference type="Gene3D" id="3.90.550.10">
    <property type="entry name" value="Spore Coat Polysaccharide Biosynthesis Protein SpsA, Chain A"/>
    <property type="match status" value="1"/>
</dbReference>
<dbReference type="SUPFAM" id="SSF53448">
    <property type="entry name" value="Nucleotide-diphospho-sugar transferases"/>
    <property type="match status" value="1"/>
</dbReference>
<organism evidence="5 6">
    <name type="scientific">Lachnellula occidentalis</name>
    <dbReference type="NCBI Taxonomy" id="215460"/>
    <lineage>
        <taxon>Eukaryota</taxon>
        <taxon>Fungi</taxon>
        <taxon>Dikarya</taxon>
        <taxon>Ascomycota</taxon>
        <taxon>Pezizomycotina</taxon>
        <taxon>Leotiomycetes</taxon>
        <taxon>Helotiales</taxon>
        <taxon>Lachnaceae</taxon>
        <taxon>Lachnellula</taxon>
    </lineage>
</organism>
<feature type="region of interest" description="Disordered" evidence="1">
    <location>
        <begin position="1"/>
        <end position="20"/>
    </location>
</feature>